<keyword evidence="1" id="KW-0732">Signal</keyword>
<feature type="chain" id="PRO_5020470693" evidence="1">
    <location>
        <begin position="23"/>
        <end position="176"/>
    </location>
</feature>
<proteinExistence type="predicted"/>
<accession>A0A4Q0MHJ0</accession>
<dbReference type="Proteomes" id="UP000289708">
    <property type="component" value="Unassembled WGS sequence"/>
</dbReference>
<dbReference type="OrthoDB" id="7362478at2"/>
<reference evidence="2 3" key="1">
    <citation type="submission" date="2018-12" db="EMBL/GenBank/DDBJ databases">
        <title>bacterium Hansschlegelia zhihuaiae S113.</title>
        <authorList>
            <person name="He J."/>
        </authorList>
    </citation>
    <scope>NUCLEOTIDE SEQUENCE [LARGE SCALE GENOMIC DNA]</scope>
    <source>
        <strain evidence="2 3">S 113</strain>
    </source>
</reference>
<sequence>MSTRFAAALLGGALLAPGAAFAADAAHPEITISKSATRYEPIPGWQVGTLRCDIAGGIGYVVGSRREASCEYRPSAGRNAVDLYIGRFDKAGVDIGATGPSVMAWAVVAHSKDLGPGDLAGKYRGASAAVSALIGGGANVLIGGSDITVSLQPLSLEGQTGLSVAAGFASLRLDPI</sequence>
<evidence type="ECO:0000313" key="2">
    <source>
        <dbReference type="EMBL" id="RXF72980.1"/>
    </source>
</evidence>
<comment type="caution">
    <text evidence="2">The sequence shown here is derived from an EMBL/GenBank/DDBJ whole genome shotgun (WGS) entry which is preliminary data.</text>
</comment>
<dbReference type="EMBL" id="RYFI01000011">
    <property type="protein sequence ID" value="RXF72980.1"/>
    <property type="molecule type" value="Genomic_DNA"/>
</dbReference>
<evidence type="ECO:0000313" key="3">
    <source>
        <dbReference type="Proteomes" id="UP000289708"/>
    </source>
</evidence>
<organism evidence="2 3">
    <name type="scientific">Hansschlegelia zhihuaiae</name>
    <dbReference type="NCBI Taxonomy" id="405005"/>
    <lineage>
        <taxon>Bacteria</taxon>
        <taxon>Pseudomonadati</taxon>
        <taxon>Pseudomonadota</taxon>
        <taxon>Alphaproteobacteria</taxon>
        <taxon>Hyphomicrobiales</taxon>
        <taxon>Methylopilaceae</taxon>
        <taxon>Hansschlegelia</taxon>
    </lineage>
</organism>
<dbReference type="Pfam" id="PF06186">
    <property type="entry name" value="DUF992"/>
    <property type="match status" value="1"/>
</dbReference>
<keyword evidence="3" id="KW-1185">Reference proteome</keyword>
<dbReference type="RefSeq" id="WP_128777840.1">
    <property type="nucleotide sequence ID" value="NZ_RYFI01000011.1"/>
</dbReference>
<gene>
    <name evidence="2" type="ORF">EK403_12625</name>
</gene>
<feature type="signal peptide" evidence="1">
    <location>
        <begin position="1"/>
        <end position="22"/>
    </location>
</feature>
<name>A0A4Q0MHJ0_9HYPH</name>
<dbReference type="InterPro" id="IPR009333">
    <property type="entry name" value="DUF992"/>
</dbReference>
<evidence type="ECO:0000256" key="1">
    <source>
        <dbReference type="SAM" id="SignalP"/>
    </source>
</evidence>
<dbReference type="AlphaFoldDB" id="A0A4Q0MHJ0"/>
<protein>
    <submittedName>
        <fullName evidence="2">DUF992 domain-containing protein</fullName>
    </submittedName>
</protein>